<protein>
    <recommendedName>
        <fullName evidence="3">PilZ domain-containing protein</fullName>
    </recommendedName>
</protein>
<comment type="caution">
    <text evidence="1">The sequence shown here is derived from an EMBL/GenBank/DDBJ whole genome shotgun (WGS) entry which is preliminary data.</text>
</comment>
<sequence length="123" mass="13134">MSPFRLSARTLPPRARAPVLGVPVGAAAASPAVPVPWRVVRRALGTIELEYRGSVAAHSVRFALAGEGMLGLSLPQTVQPGERLRVAVRGVSAERAAAAHDAMLVLRWFQHDGTELLWPIAVE</sequence>
<gene>
    <name evidence="1" type="ORF">ACFQ3U_04985</name>
</gene>
<evidence type="ECO:0000313" key="2">
    <source>
        <dbReference type="Proteomes" id="UP001597181"/>
    </source>
</evidence>
<keyword evidence="2" id="KW-1185">Reference proteome</keyword>
<name>A0ABW3TNU2_9MICO</name>
<evidence type="ECO:0008006" key="3">
    <source>
        <dbReference type="Google" id="ProtNLM"/>
    </source>
</evidence>
<dbReference type="RefSeq" id="WP_343957269.1">
    <property type="nucleotide sequence ID" value="NZ_BAAAKZ010000001.1"/>
</dbReference>
<evidence type="ECO:0000313" key="1">
    <source>
        <dbReference type="EMBL" id="MFD1201244.1"/>
    </source>
</evidence>
<reference evidence="2" key="1">
    <citation type="journal article" date="2019" name="Int. J. Syst. Evol. Microbiol.">
        <title>The Global Catalogue of Microorganisms (GCM) 10K type strain sequencing project: providing services to taxonomists for standard genome sequencing and annotation.</title>
        <authorList>
            <consortium name="The Broad Institute Genomics Platform"/>
            <consortium name="The Broad Institute Genome Sequencing Center for Infectious Disease"/>
            <person name="Wu L."/>
            <person name="Ma J."/>
        </authorList>
    </citation>
    <scope>NUCLEOTIDE SEQUENCE [LARGE SCALE GENOMIC DNA]</scope>
    <source>
        <strain evidence="2">CCUG 50213</strain>
    </source>
</reference>
<proteinExistence type="predicted"/>
<dbReference type="EMBL" id="JBHTLY010000002">
    <property type="protein sequence ID" value="MFD1201244.1"/>
    <property type="molecule type" value="Genomic_DNA"/>
</dbReference>
<dbReference type="Proteomes" id="UP001597181">
    <property type="component" value="Unassembled WGS sequence"/>
</dbReference>
<organism evidence="1 2">
    <name type="scientific">Leucobacter albus</name>
    <dbReference type="NCBI Taxonomy" id="272210"/>
    <lineage>
        <taxon>Bacteria</taxon>
        <taxon>Bacillati</taxon>
        <taxon>Actinomycetota</taxon>
        <taxon>Actinomycetes</taxon>
        <taxon>Micrococcales</taxon>
        <taxon>Microbacteriaceae</taxon>
        <taxon>Leucobacter</taxon>
    </lineage>
</organism>
<accession>A0ABW3TNU2</accession>